<dbReference type="STRING" id="659014.SAMN04487996_122167"/>
<keyword evidence="2" id="KW-1185">Reference proteome</keyword>
<dbReference type="AlphaFoldDB" id="A0A1G7WU46"/>
<dbReference type="RefSeq" id="WP_090156790.1">
    <property type="nucleotide sequence ID" value="NZ_FNAN01000022.1"/>
</dbReference>
<dbReference type="EMBL" id="FNAN01000022">
    <property type="protein sequence ID" value="SDG75443.1"/>
    <property type="molecule type" value="Genomic_DNA"/>
</dbReference>
<dbReference type="OrthoDB" id="719343at2"/>
<proteinExistence type="predicted"/>
<name>A0A1G7WU46_9BACT</name>
<evidence type="ECO:0000313" key="1">
    <source>
        <dbReference type="EMBL" id="SDG75443.1"/>
    </source>
</evidence>
<reference evidence="2" key="1">
    <citation type="submission" date="2016-10" db="EMBL/GenBank/DDBJ databases">
        <authorList>
            <person name="Varghese N."/>
            <person name="Submissions S."/>
        </authorList>
    </citation>
    <scope>NUCLEOTIDE SEQUENCE [LARGE SCALE GENOMIC DNA]</scope>
    <source>
        <strain evidence="2">DSM 25329</strain>
    </source>
</reference>
<organism evidence="1 2">
    <name type="scientific">Dyadobacter soli</name>
    <dbReference type="NCBI Taxonomy" id="659014"/>
    <lineage>
        <taxon>Bacteria</taxon>
        <taxon>Pseudomonadati</taxon>
        <taxon>Bacteroidota</taxon>
        <taxon>Cytophagia</taxon>
        <taxon>Cytophagales</taxon>
        <taxon>Spirosomataceae</taxon>
        <taxon>Dyadobacter</taxon>
    </lineage>
</organism>
<accession>A0A1G7WU46</accession>
<protein>
    <submittedName>
        <fullName evidence="1">Uncharacterized protein</fullName>
    </submittedName>
</protein>
<dbReference type="Proteomes" id="UP000198748">
    <property type="component" value="Unassembled WGS sequence"/>
</dbReference>
<sequence>MSSLNQLSQICQRLAPFGWATLLKRHGLDILAPNLENEIYKDISGTIDRSIPGFEDFISSGHRAIEPYVPCKSLLLHALSSQNVHPGPGNTVVEDNAAYPSIDELDVLENFIFSVNHAASGAPVRDKAFFETNFGQADLVFAIFAYQYRTGSRSVNTRYADFVYSRTGIARTGTTSFCYVPSRRTFWTIPGNDDDKIPVLPARYGVYLAQKRKARQTDEVVHVSGNTQGNLDYVFPIHKIFPGRECVSNVDIPHFKYAENHVSEKLKRAFSFVDASGNAGFQTSKPPFSVSSKAGDQLVTLQNTGASSLVVPLHSERLVHMARQGQRVVSFSVPPADQNNRFFTSFQILAEGRVRMAPEYLNIRFELMPNSSIENLSDQFSNDAGFLQKIANGGYQAVQFADHTCDGCIVPEFEGAPPITDRILAAYSLVTAPDFFPLCDQLEINQWLVDNGLVDRTHFAQGGPEPLSENRIPVNPLIEHPLKVQPAFPLADNLRTTTALVGMSVFPSSNAKVTVANQQVSFLTDGASGVFAPGWDVSLVGDPNVNVPFFGSFGLGSPFPEDSKLCAALNSFWPAVAPDASRTFLFGSTSFPMLDSELGYHTGHPLVRAGKVQPTLGWDGEQGPFFEGDFAFVNHTSINRSDYTANALNDEISVKELSAVDAKEWIRRMTVLRNCISVLPPKTDIVSDAGSQPQNPLKLIVVAKVEDWAREPGRADQRLFGEGYLFQFAATKGGARPTTERKRLRTAVARSYTCQISDTFIFWKENADVAFNMERRATLPI</sequence>
<gene>
    <name evidence="1" type="ORF">SAMN04487996_122167</name>
</gene>
<evidence type="ECO:0000313" key="2">
    <source>
        <dbReference type="Proteomes" id="UP000198748"/>
    </source>
</evidence>